<evidence type="ECO:0000313" key="2">
    <source>
        <dbReference type="EMBL" id="ALE18076.1"/>
    </source>
</evidence>
<dbReference type="AlphaFoldDB" id="A0A0M3TB81"/>
<accession>A0A0M3TB81</accession>
<dbReference type="Proteomes" id="UP000057938">
    <property type="component" value="Chromosome"/>
</dbReference>
<feature type="compositionally biased region" description="Basic and acidic residues" evidence="1">
    <location>
        <begin position="1"/>
        <end position="17"/>
    </location>
</feature>
<evidence type="ECO:0000313" key="3">
    <source>
        <dbReference type="Proteomes" id="UP000057938"/>
    </source>
</evidence>
<dbReference type="KEGG" id="aep:AMC99_02805"/>
<dbReference type="STRING" id="361183.AMC99_02805"/>
<organism evidence="2 3">
    <name type="scientific">Altererythrobacter epoxidivorans</name>
    <dbReference type="NCBI Taxonomy" id="361183"/>
    <lineage>
        <taxon>Bacteria</taxon>
        <taxon>Pseudomonadati</taxon>
        <taxon>Pseudomonadota</taxon>
        <taxon>Alphaproteobacteria</taxon>
        <taxon>Sphingomonadales</taxon>
        <taxon>Erythrobacteraceae</taxon>
        <taxon>Altererythrobacter</taxon>
    </lineage>
</organism>
<feature type="region of interest" description="Disordered" evidence="1">
    <location>
        <begin position="1"/>
        <end position="20"/>
    </location>
</feature>
<sequence>MKAPDHGTQKGRSDGRTEPGALLQLWTCVAIMEPADSIP</sequence>
<proteinExistence type="predicted"/>
<dbReference type="PATRIC" id="fig|361183.4.peg.2759"/>
<dbReference type="EMBL" id="CP012669">
    <property type="protein sequence ID" value="ALE18076.1"/>
    <property type="molecule type" value="Genomic_DNA"/>
</dbReference>
<gene>
    <name evidence="2" type="ORF">AMC99_02805</name>
</gene>
<evidence type="ECO:0000256" key="1">
    <source>
        <dbReference type="SAM" id="MobiDB-lite"/>
    </source>
</evidence>
<name>A0A0M3TB81_9SPHN</name>
<protein>
    <submittedName>
        <fullName evidence="2">Uncharacterized protein</fullName>
    </submittedName>
</protein>
<reference evidence="2 3" key="1">
    <citation type="submission" date="2015-09" db="EMBL/GenBank/DDBJ databases">
        <title>Complete genome sequence of a benzo[a]pyrene-degrading bacterium Altererythrobacter epoxidivorans CGMCC 1.7731T.</title>
        <authorList>
            <person name="Li Z."/>
            <person name="Cheng H."/>
            <person name="Huo Y."/>
            <person name="Xu X."/>
        </authorList>
    </citation>
    <scope>NUCLEOTIDE SEQUENCE [LARGE SCALE GENOMIC DNA]</scope>
    <source>
        <strain evidence="2 3">CGMCC 1.7731</strain>
    </source>
</reference>
<keyword evidence="3" id="KW-1185">Reference proteome</keyword>